<protein>
    <submittedName>
        <fullName evidence="2 3">Medulloblastoma antigen MU-MB-50.4, putative</fullName>
    </submittedName>
</protein>
<dbReference type="STRING" id="121224.E0VNJ7"/>
<dbReference type="EnsemblMetazoa" id="PHUM335480-RA">
    <property type="protein sequence ID" value="PHUM335480-PA"/>
    <property type="gene ID" value="PHUM335480"/>
</dbReference>
<dbReference type="InParanoid" id="E0VNJ7"/>
<dbReference type="RefSeq" id="XP_002427691.1">
    <property type="nucleotide sequence ID" value="XM_002427646.1"/>
</dbReference>
<dbReference type="FunCoup" id="E0VNJ7">
    <property type="interactions" value="136"/>
</dbReference>
<dbReference type="VEuPathDB" id="VectorBase:PHUM335480"/>
<dbReference type="GO" id="GO:0031625">
    <property type="term" value="F:ubiquitin protein ligase binding"/>
    <property type="evidence" value="ECO:0007669"/>
    <property type="project" value="TreeGrafter"/>
</dbReference>
<dbReference type="GO" id="GO:0016020">
    <property type="term" value="C:membrane"/>
    <property type="evidence" value="ECO:0007669"/>
    <property type="project" value="InterPro"/>
</dbReference>
<reference evidence="2" key="1">
    <citation type="submission" date="2007-04" db="EMBL/GenBank/DDBJ databases">
        <title>Annotation of Pediculus humanus corporis strain USDA.</title>
        <authorList>
            <person name="Kirkness E."/>
            <person name="Hannick L."/>
            <person name="Hass B."/>
            <person name="Bruggner R."/>
            <person name="Lawson D."/>
            <person name="Bidwell S."/>
            <person name="Joardar V."/>
            <person name="Caler E."/>
            <person name="Walenz B."/>
            <person name="Inman J."/>
            <person name="Schobel S."/>
            <person name="Galinsky K."/>
            <person name="Amedeo P."/>
            <person name="Strausberg R."/>
        </authorList>
    </citation>
    <scope>NUCLEOTIDE SEQUENCE</scope>
    <source>
        <strain evidence="2">USDA</strain>
    </source>
</reference>
<organism>
    <name type="scientific">Pediculus humanus subsp. corporis</name>
    <name type="common">Body louse</name>
    <dbReference type="NCBI Taxonomy" id="121224"/>
    <lineage>
        <taxon>Eukaryota</taxon>
        <taxon>Metazoa</taxon>
        <taxon>Ecdysozoa</taxon>
        <taxon>Arthropoda</taxon>
        <taxon>Hexapoda</taxon>
        <taxon>Insecta</taxon>
        <taxon>Pterygota</taxon>
        <taxon>Neoptera</taxon>
        <taxon>Paraneoptera</taxon>
        <taxon>Psocodea</taxon>
        <taxon>Troctomorpha</taxon>
        <taxon>Phthiraptera</taxon>
        <taxon>Anoplura</taxon>
        <taxon>Pediculidae</taxon>
        <taxon>Pediculus</taxon>
    </lineage>
</organism>
<dbReference type="AlphaFoldDB" id="E0VNJ7"/>
<keyword evidence="1" id="KW-1133">Transmembrane helix</keyword>
<feature type="transmembrane region" description="Helical" evidence="1">
    <location>
        <begin position="48"/>
        <end position="70"/>
    </location>
</feature>
<evidence type="ECO:0000313" key="2">
    <source>
        <dbReference type="EMBL" id="EEB14953.1"/>
    </source>
</evidence>
<keyword evidence="1" id="KW-0812">Transmembrane</keyword>
<keyword evidence="1" id="KW-0472">Membrane</keyword>
<evidence type="ECO:0000313" key="4">
    <source>
        <dbReference type="Proteomes" id="UP000009046"/>
    </source>
</evidence>
<dbReference type="HOGENOM" id="CLU_062918_1_0_1"/>
<dbReference type="CTD" id="8231774"/>
<proteinExistence type="predicted"/>
<dbReference type="OMA" id="CPGIYCG"/>
<evidence type="ECO:0000313" key="3">
    <source>
        <dbReference type="EnsemblMetazoa" id="PHUM335480-PA"/>
    </source>
</evidence>
<dbReference type="InterPro" id="IPR008485">
    <property type="entry name" value="JAMP"/>
</dbReference>
<gene>
    <name evidence="3" type="primary">8231774</name>
    <name evidence="2" type="ORF">Phum_PHUM335480</name>
</gene>
<dbReference type="PANTHER" id="PTHR12740">
    <property type="entry name" value="JNK1/MAPK8-ASSOCIATED MEMBRANE PROTEIN"/>
    <property type="match status" value="1"/>
</dbReference>
<dbReference type="OrthoDB" id="5920264at2759"/>
<dbReference type="GO" id="GO:0006986">
    <property type="term" value="P:response to unfolded protein"/>
    <property type="evidence" value="ECO:0007669"/>
    <property type="project" value="InterPro"/>
</dbReference>
<dbReference type="GO" id="GO:0036503">
    <property type="term" value="P:ERAD pathway"/>
    <property type="evidence" value="ECO:0007669"/>
    <property type="project" value="TreeGrafter"/>
</dbReference>
<reference evidence="3" key="3">
    <citation type="submission" date="2021-02" db="UniProtKB">
        <authorList>
            <consortium name="EnsemblMetazoa"/>
        </authorList>
    </citation>
    <scope>IDENTIFICATION</scope>
    <source>
        <strain evidence="3">USDA</strain>
    </source>
</reference>
<evidence type="ECO:0000256" key="1">
    <source>
        <dbReference type="SAM" id="Phobius"/>
    </source>
</evidence>
<feature type="transmembrane region" description="Helical" evidence="1">
    <location>
        <begin position="143"/>
        <end position="165"/>
    </location>
</feature>
<dbReference type="GeneID" id="8231774"/>
<accession>E0VNJ7</accession>
<sequence length="292" mass="33194">MDRCPGLYCGRTLLENGSYSECGACPRGYRTNTSICVPCSDHPEFYDWLYLAFMVLVALVLHWFAIDFLALKRRLGLTKQVLIIHFSALVEVSIAAVATILVVEPTGSFQITSCKTRYLSDWYSLFHNPSPNYEETLHCTQEAIYPLYTMVFIFYAIATVVMILIRPKYCPHGKMSVYAGLYFYPILAFFQAVFGGIIYYAFPYIVIIISLISSATHFAQKKDQAIISLIVDTLVNVRNVVVLIGHWLFHAYGIIAVTELKETKFHWAMLALVPLPTVFYILTSRFTDPSKL</sequence>
<keyword evidence="4" id="KW-1185">Reference proteome</keyword>
<feature type="transmembrane region" description="Helical" evidence="1">
    <location>
        <begin position="264"/>
        <end position="282"/>
    </location>
</feature>
<name>E0VNJ7_PEDHC</name>
<dbReference type="eggNOG" id="KOG3744">
    <property type="taxonomic scope" value="Eukaryota"/>
</dbReference>
<reference evidence="2" key="2">
    <citation type="submission" date="2007-04" db="EMBL/GenBank/DDBJ databases">
        <title>The genome of the human body louse.</title>
        <authorList>
            <consortium name="The Human Body Louse Genome Consortium"/>
            <person name="Kirkness E."/>
            <person name="Walenz B."/>
            <person name="Hass B."/>
            <person name="Bruggner R."/>
            <person name="Strausberg R."/>
        </authorList>
    </citation>
    <scope>NUCLEOTIDE SEQUENCE</scope>
    <source>
        <strain evidence="2">USDA</strain>
    </source>
</reference>
<dbReference type="EMBL" id="AAZO01003904">
    <property type="status" value="NOT_ANNOTATED_CDS"/>
    <property type="molecule type" value="Genomic_DNA"/>
</dbReference>
<dbReference type="EMBL" id="DS235339">
    <property type="protein sequence ID" value="EEB14953.1"/>
    <property type="molecule type" value="Genomic_DNA"/>
</dbReference>
<feature type="transmembrane region" description="Helical" evidence="1">
    <location>
        <begin position="200"/>
        <end position="219"/>
    </location>
</feature>
<feature type="transmembrane region" description="Helical" evidence="1">
    <location>
        <begin position="82"/>
        <end position="103"/>
    </location>
</feature>
<dbReference type="Proteomes" id="UP000009046">
    <property type="component" value="Unassembled WGS sequence"/>
</dbReference>
<feature type="transmembrane region" description="Helical" evidence="1">
    <location>
        <begin position="240"/>
        <end position="258"/>
    </location>
</feature>
<dbReference type="PANTHER" id="PTHR12740:SF4">
    <property type="entry name" value="JNK1_MAPK8-ASSOCIATED MEMBRANE PROTEIN"/>
    <property type="match status" value="1"/>
</dbReference>
<dbReference type="KEGG" id="phu:Phum_PHUM335480"/>
<dbReference type="Pfam" id="PF05571">
    <property type="entry name" value="JAMP"/>
    <property type="match status" value="1"/>
</dbReference>